<dbReference type="Pfam" id="PF13867">
    <property type="entry name" value="SAP30_Sin3_bdg"/>
    <property type="match status" value="1"/>
</dbReference>
<keyword evidence="9" id="KW-0804">Transcription</keyword>
<evidence type="ECO:0000256" key="8">
    <source>
        <dbReference type="ARBA" id="ARBA00023125"/>
    </source>
</evidence>
<evidence type="ECO:0000256" key="7">
    <source>
        <dbReference type="ARBA" id="ARBA00023015"/>
    </source>
</evidence>
<comment type="caution">
    <text evidence="13">The sequence shown here is derived from an EMBL/GenBank/DDBJ whole genome shotgun (WGS) entry which is preliminary data.</text>
</comment>
<dbReference type="GO" id="GO:0003677">
    <property type="term" value="F:DNA binding"/>
    <property type="evidence" value="ECO:0007669"/>
    <property type="project" value="UniProtKB-UniRule"/>
</dbReference>
<keyword evidence="7" id="KW-0805">Transcription regulation</keyword>
<evidence type="ECO:0000256" key="2">
    <source>
        <dbReference type="ARBA" id="ARBA00006283"/>
    </source>
</evidence>
<dbReference type="SMART" id="SM00692">
    <property type="entry name" value="DM3"/>
    <property type="match status" value="1"/>
</dbReference>
<keyword evidence="5 11" id="KW-0863">Zinc-finger</keyword>
<dbReference type="SUPFAM" id="SSF57716">
    <property type="entry name" value="Glucocorticoid receptor-like (DNA-binding domain)"/>
    <property type="match status" value="1"/>
</dbReference>
<keyword evidence="3" id="KW-0678">Repressor</keyword>
<evidence type="ECO:0000256" key="1">
    <source>
        <dbReference type="ARBA" id="ARBA00004123"/>
    </source>
</evidence>
<dbReference type="GO" id="GO:0008270">
    <property type="term" value="F:zinc ion binding"/>
    <property type="evidence" value="ECO:0007669"/>
    <property type="project" value="UniProtKB-KW"/>
</dbReference>
<accession>A0A2G8JR45</accession>
<dbReference type="PROSITE" id="PS50950">
    <property type="entry name" value="ZF_THAP"/>
    <property type="match status" value="1"/>
</dbReference>
<evidence type="ECO:0000256" key="3">
    <source>
        <dbReference type="ARBA" id="ARBA00022491"/>
    </source>
</evidence>
<sequence length="299" mass="34430">MPHCQVRGCSNNSSRHRKSFYSIPNPKTRPELCKKWLGAISIDKFDIDTYTFHIDNVVCEDHFTEDCYQENMMAKLLGYEPKHKLLKRDAVPTLFDRVPTSKIFRRPKEAKSESKQTGTSKVAKVNGFAAAVHDDHSGDVGHGQICCLMDDSVRCKRPAGNACYSKRIAKTVQQRKLKLNIDHSVRHIYICDFHKSKIHSVRNNKRKRKTSEDDGTISPVHDADVPEVDLYALQVNTLRRYKKHFKIQTKPGLNKAQLAEIVAKHFKTLPVKEKDALTYFIYMVKNNKSRFDQKNNDNV</sequence>
<dbReference type="Pfam" id="PF13866">
    <property type="entry name" value="zf-SAP30"/>
    <property type="match status" value="1"/>
</dbReference>
<evidence type="ECO:0000256" key="5">
    <source>
        <dbReference type="ARBA" id="ARBA00022771"/>
    </source>
</evidence>
<evidence type="ECO:0000259" key="12">
    <source>
        <dbReference type="PROSITE" id="PS50950"/>
    </source>
</evidence>
<dbReference type="InterPro" id="IPR038291">
    <property type="entry name" value="SAP30_C_sf"/>
</dbReference>
<dbReference type="Proteomes" id="UP000230750">
    <property type="component" value="Unassembled WGS sequence"/>
</dbReference>
<organism evidence="13 14">
    <name type="scientific">Stichopus japonicus</name>
    <name type="common">Sea cucumber</name>
    <dbReference type="NCBI Taxonomy" id="307972"/>
    <lineage>
        <taxon>Eukaryota</taxon>
        <taxon>Metazoa</taxon>
        <taxon>Echinodermata</taxon>
        <taxon>Eleutherozoa</taxon>
        <taxon>Echinozoa</taxon>
        <taxon>Holothuroidea</taxon>
        <taxon>Aspidochirotacea</taxon>
        <taxon>Aspidochirotida</taxon>
        <taxon>Stichopodidae</taxon>
        <taxon>Apostichopus</taxon>
    </lineage>
</organism>
<evidence type="ECO:0000256" key="10">
    <source>
        <dbReference type="ARBA" id="ARBA00023242"/>
    </source>
</evidence>
<dbReference type="AlphaFoldDB" id="A0A2G8JR45"/>
<proteinExistence type="inferred from homology"/>
<evidence type="ECO:0000256" key="11">
    <source>
        <dbReference type="PROSITE-ProRule" id="PRU00309"/>
    </source>
</evidence>
<dbReference type="OrthoDB" id="510958at2759"/>
<name>A0A2G8JR45_STIJA</name>
<evidence type="ECO:0000313" key="13">
    <source>
        <dbReference type="EMBL" id="PIK38241.1"/>
    </source>
</evidence>
<evidence type="ECO:0000256" key="4">
    <source>
        <dbReference type="ARBA" id="ARBA00022723"/>
    </source>
</evidence>
<keyword evidence="8 11" id="KW-0238">DNA-binding</keyword>
<keyword evidence="14" id="KW-1185">Reference proteome</keyword>
<reference evidence="13 14" key="1">
    <citation type="journal article" date="2017" name="PLoS Biol.">
        <title>The sea cucumber genome provides insights into morphological evolution and visceral regeneration.</title>
        <authorList>
            <person name="Zhang X."/>
            <person name="Sun L."/>
            <person name="Yuan J."/>
            <person name="Sun Y."/>
            <person name="Gao Y."/>
            <person name="Zhang L."/>
            <person name="Li S."/>
            <person name="Dai H."/>
            <person name="Hamel J.F."/>
            <person name="Liu C."/>
            <person name="Yu Y."/>
            <person name="Liu S."/>
            <person name="Lin W."/>
            <person name="Guo K."/>
            <person name="Jin S."/>
            <person name="Xu P."/>
            <person name="Storey K.B."/>
            <person name="Huan P."/>
            <person name="Zhang T."/>
            <person name="Zhou Y."/>
            <person name="Zhang J."/>
            <person name="Lin C."/>
            <person name="Li X."/>
            <person name="Xing L."/>
            <person name="Huo D."/>
            <person name="Sun M."/>
            <person name="Wang L."/>
            <person name="Mercier A."/>
            <person name="Li F."/>
            <person name="Yang H."/>
            <person name="Xiang J."/>
        </authorList>
    </citation>
    <scope>NUCLEOTIDE SEQUENCE [LARGE SCALE GENOMIC DNA]</scope>
    <source>
        <strain evidence="13">Shaxun</strain>
        <tissue evidence="13">Muscle</tissue>
    </source>
</reference>
<dbReference type="InterPro" id="IPR006612">
    <property type="entry name" value="THAP_Znf"/>
</dbReference>
<dbReference type="Gene3D" id="6.10.160.20">
    <property type="match status" value="1"/>
</dbReference>
<evidence type="ECO:0000256" key="9">
    <source>
        <dbReference type="ARBA" id="ARBA00023163"/>
    </source>
</evidence>
<dbReference type="PANTHER" id="PTHR13286">
    <property type="entry name" value="SAP30"/>
    <property type="match status" value="1"/>
</dbReference>
<evidence type="ECO:0000256" key="6">
    <source>
        <dbReference type="ARBA" id="ARBA00022833"/>
    </source>
</evidence>
<dbReference type="PANTHER" id="PTHR13286:SF6">
    <property type="entry name" value="HISTONE DEACETYLASE COMPLEX SUBUNIT SAP30L-RELATED"/>
    <property type="match status" value="1"/>
</dbReference>
<keyword evidence="6" id="KW-0862">Zinc</keyword>
<dbReference type="STRING" id="307972.A0A2G8JR45"/>
<keyword evidence="4" id="KW-0479">Metal-binding</keyword>
<dbReference type="InterPro" id="IPR024145">
    <property type="entry name" value="His_deAcase_SAP30/SAP30L"/>
</dbReference>
<dbReference type="GO" id="GO:0003712">
    <property type="term" value="F:transcription coregulator activity"/>
    <property type="evidence" value="ECO:0007669"/>
    <property type="project" value="TreeGrafter"/>
</dbReference>
<dbReference type="Gene3D" id="3.40.1800.30">
    <property type="match status" value="1"/>
</dbReference>
<dbReference type="InterPro" id="IPR025717">
    <property type="entry name" value="SAP30_zn-finger"/>
</dbReference>
<dbReference type="EMBL" id="MRZV01001383">
    <property type="protein sequence ID" value="PIK38241.1"/>
    <property type="molecule type" value="Genomic_DNA"/>
</dbReference>
<dbReference type="InterPro" id="IPR025718">
    <property type="entry name" value="SAP30_Sin3-bd"/>
</dbReference>
<dbReference type="SMART" id="SM00980">
    <property type="entry name" value="THAP"/>
    <property type="match status" value="1"/>
</dbReference>
<evidence type="ECO:0000313" key="14">
    <source>
        <dbReference type="Proteomes" id="UP000230750"/>
    </source>
</evidence>
<protein>
    <submittedName>
        <fullName evidence="13">Putative histone deacetylase complex subunit SAP30L</fullName>
    </submittedName>
</protein>
<dbReference type="GO" id="GO:0006355">
    <property type="term" value="P:regulation of DNA-templated transcription"/>
    <property type="evidence" value="ECO:0007669"/>
    <property type="project" value="TreeGrafter"/>
</dbReference>
<dbReference type="GO" id="GO:0000118">
    <property type="term" value="C:histone deacetylase complex"/>
    <property type="evidence" value="ECO:0007669"/>
    <property type="project" value="TreeGrafter"/>
</dbReference>
<gene>
    <name evidence="13" type="ORF">BSL78_24918</name>
</gene>
<comment type="subcellular location">
    <subcellularLocation>
        <location evidence="1">Nucleus</location>
    </subcellularLocation>
</comment>
<comment type="similarity">
    <text evidence="2">Belongs to the SAP30 family.</text>
</comment>
<dbReference type="Pfam" id="PF05485">
    <property type="entry name" value="THAP"/>
    <property type="match status" value="1"/>
</dbReference>
<feature type="domain" description="THAP-type" evidence="12">
    <location>
        <begin position="1"/>
        <end position="95"/>
    </location>
</feature>
<keyword evidence="10" id="KW-0539">Nucleus</keyword>